<dbReference type="GO" id="GO:0003676">
    <property type="term" value="F:nucleic acid binding"/>
    <property type="evidence" value="ECO:0007669"/>
    <property type="project" value="InterPro"/>
</dbReference>
<dbReference type="PROSITE" id="PS00092">
    <property type="entry name" value="N6_MTASE"/>
    <property type="match status" value="1"/>
</dbReference>
<dbReference type="KEGG" id="ptkz:JDV02_004619"/>
<evidence type="ECO:0000313" key="2">
    <source>
        <dbReference type="Proteomes" id="UP000829364"/>
    </source>
</evidence>
<dbReference type="OrthoDB" id="2581368at2759"/>
<organism evidence="1 2">
    <name type="scientific">Purpureocillium takamizusanense</name>
    <dbReference type="NCBI Taxonomy" id="2060973"/>
    <lineage>
        <taxon>Eukaryota</taxon>
        <taxon>Fungi</taxon>
        <taxon>Dikarya</taxon>
        <taxon>Ascomycota</taxon>
        <taxon>Pezizomycotina</taxon>
        <taxon>Sordariomycetes</taxon>
        <taxon>Hypocreomycetidae</taxon>
        <taxon>Hypocreales</taxon>
        <taxon>Ophiocordycipitaceae</taxon>
        <taxon>Purpureocillium</taxon>
    </lineage>
</organism>
<dbReference type="RefSeq" id="XP_047841827.1">
    <property type="nucleotide sequence ID" value="XM_047985850.1"/>
</dbReference>
<accession>A0A9Q8QGC2</accession>
<protein>
    <submittedName>
        <fullName evidence="1">Uncharacterized protein</fullName>
    </submittedName>
</protein>
<dbReference type="GO" id="GO:0032259">
    <property type="term" value="P:methylation"/>
    <property type="evidence" value="ECO:0007669"/>
    <property type="project" value="InterPro"/>
</dbReference>
<reference evidence="1" key="1">
    <citation type="submission" date="2021-11" db="EMBL/GenBank/DDBJ databases">
        <title>Purpureocillium_takamizusanense_genome.</title>
        <authorList>
            <person name="Nguyen N.-H."/>
        </authorList>
    </citation>
    <scope>NUCLEOTIDE SEQUENCE</scope>
    <source>
        <strain evidence="1">PT3</strain>
    </source>
</reference>
<dbReference type="AlphaFoldDB" id="A0A9Q8QGC2"/>
<dbReference type="GeneID" id="72066571"/>
<keyword evidence="2" id="KW-1185">Reference proteome</keyword>
<dbReference type="GO" id="GO:0008168">
    <property type="term" value="F:methyltransferase activity"/>
    <property type="evidence" value="ECO:0007669"/>
    <property type="project" value="InterPro"/>
</dbReference>
<sequence>MSHLLELDVNIVPYTYRSSCFSVSRRGGTHNCLTRGSDTYLISHCRPFGVPIVALRPVLPGQPLPDQPARFHRTAPSGIAACATPSALKWYEGQRIVSEAVFLNVRCIRFRGTVPFALDTDQNADRSAYIYTNPPYCRGPPPFHPITALKGLVFYFDERKRFHQLARQTS</sequence>
<gene>
    <name evidence="1" type="ORF">JDV02_004619</name>
</gene>
<dbReference type="Proteomes" id="UP000829364">
    <property type="component" value="Chromosome 3"/>
</dbReference>
<name>A0A9Q8QGC2_9HYPO</name>
<proteinExistence type="predicted"/>
<dbReference type="EMBL" id="CP086356">
    <property type="protein sequence ID" value="UNI18346.1"/>
    <property type="molecule type" value="Genomic_DNA"/>
</dbReference>
<evidence type="ECO:0000313" key="1">
    <source>
        <dbReference type="EMBL" id="UNI18346.1"/>
    </source>
</evidence>
<dbReference type="InterPro" id="IPR002052">
    <property type="entry name" value="DNA_methylase_N6_adenine_CS"/>
</dbReference>